<evidence type="ECO:0000313" key="4">
    <source>
        <dbReference type="EMBL" id="OGW96812.1"/>
    </source>
</evidence>
<protein>
    <recommendedName>
        <fullName evidence="3">Response regulatory domain-containing protein</fullName>
    </recommendedName>
</protein>
<dbReference type="InterPro" id="IPR050595">
    <property type="entry name" value="Bact_response_regulator"/>
</dbReference>
<dbReference type="GO" id="GO:0000160">
    <property type="term" value="P:phosphorelay signal transduction system"/>
    <property type="evidence" value="ECO:0007669"/>
    <property type="project" value="InterPro"/>
</dbReference>
<feature type="modified residue" description="4-aspartylphosphate" evidence="2">
    <location>
        <position position="60"/>
    </location>
</feature>
<dbReference type="PANTHER" id="PTHR44591:SF3">
    <property type="entry name" value="RESPONSE REGULATORY DOMAIN-CONTAINING PROTEIN"/>
    <property type="match status" value="1"/>
</dbReference>
<feature type="domain" description="Response regulatory" evidence="3">
    <location>
        <begin position="9"/>
        <end position="127"/>
    </location>
</feature>
<name>A0A1G1KVL3_9BACT</name>
<dbReference type="Pfam" id="PF00072">
    <property type="entry name" value="Response_reg"/>
    <property type="match status" value="1"/>
</dbReference>
<dbReference type="Proteomes" id="UP000178187">
    <property type="component" value="Unassembled WGS sequence"/>
</dbReference>
<evidence type="ECO:0000313" key="5">
    <source>
        <dbReference type="Proteomes" id="UP000178187"/>
    </source>
</evidence>
<dbReference type="InterPro" id="IPR011006">
    <property type="entry name" value="CheY-like_superfamily"/>
</dbReference>
<dbReference type="SMART" id="SM00448">
    <property type="entry name" value="REC"/>
    <property type="match status" value="1"/>
</dbReference>
<dbReference type="CDD" id="cd00156">
    <property type="entry name" value="REC"/>
    <property type="match status" value="1"/>
</dbReference>
<proteinExistence type="predicted"/>
<dbReference type="SUPFAM" id="SSF52172">
    <property type="entry name" value="CheY-like"/>
    <property type="match status" value="1"/>
</dbReference>
<reference evidence="4 5" key="1">
    <citation type="journal article" date="2016" name="Nat. Commun.">
        <title>Thousands of microbial genomes shed light on interconnected biogeochemical processes in an aquifer system.</title>
        <authorList>
            <person name="Anantharaman K."/>
            <person name="Brown C.T."/>
            <person name="Hug L.A."/>
            <person name="Sharon I."/>
            <person name="Castelle C.J."/>
            <person name="Probst A.J."/>
            <person name="Thomas B.C."/>
            <person name="Singh A."/>
            <person name="Wilkins M.J."/>
            <person name="Karaoz U."/>
            <person name="Brodie E.L."/>
            <person name="Williams K.H."/>
            <person name="Hubbard S.S."/>
            <person name="Banfield J.F."/>
        </authorList>
    </citation>
    <scope>NUCLEOTIDE SEQUENCE [LARGE SCALE GENOMIC DNA]</scope>
</reference>
<gene>
    <name evidence="4" type="ORF">A3G33_01615</name>
</gene>
<dbReference type="PANTHER" id="PTHR44591">
    <property type="entry name" value="STRESS RESPONSE REGULATOR PROTEIN 1"/>
    <property type="match status" value="1"/>
</dbReference>
<evidence type="ECO:0000256" key="1">
    <source>
        <dbReference type="ARBA" id="ARBA00022553"/>
    </source>
</evidence>
<dbReference type="AlphaFoldDB" id="A0A1G1KVL3"/>
<evidence type="ECO:0000259" key="3">
    <source>
        <dbReference type="PROSITE" id="PS50110"/>
    </source>
</evidence>
<accession>A0A1G1KVL3</accession>
<keyword evidence="1 2" id="KW-0597">Phosphoprotein</keyword>
<dbReference type="Gene3D" id="3.40.50.2300">
    <property type="match status" value="1"/>
</dbReference>
<dbReference type="PROSITE" id="PS50110">
    <property type="entry name" value="RESPONSE_REGULATORY"/>
    <property type="match status" value="1"/>
</dbReference>
<organism evidence="4 5">
    <name type="scientific">Candidatus Danuiimicrobium aquiferis</name>
    <dbReference type="NCBI Taxonomy" id="1801832"/>
    <lineage>
        <taxon>Bacteria</taxon>
        <taxon>Pseudomonadati</taxon>
        <taxon>Candidatus Omnitrophota</taxon>
        <taxon>Candidatus Danuiimicrobium</taxon>
    </lineage>
</organism>
<comment type="caution">
    <text evidence="4">The sequence shown here is derived from an EMBL/GenBank/DDBJ whole genome shotgun (WGS) entry which is preliminary data.</text>
</comment>
<dbReference type="EMBL" id="MHFR01000048">
    <property type="protein sequence ID" value="OGW96812.1"/>
    <property type="molecule type" value="Genomic_DNA"/>
</dbReference>
<evidence type="ECO:0000256" key="2">
    <source>
        <dbReference type="PROSITE-ProRule" id="PRU00169"/>
    </source>
</evidence>
<sequence>METTTTRKTAFFVDDDKAFLDAITYVVEHPGFDIKTYTVQNGYQTIDHIIRVKPHILFIDFNLPHANGGQIIPILKAVEGFSKLPIYVVTGYPKEAVEPFLSDLDLNGIIQKDEHFTKEILKALDRT</sequence>
<dbReference type="InterPro" id="IPR001789">
    <property type="entry name" value="Sig_transdc_resp-reg_receiver"/>
</dbReference>